<dbReference type="GO" id="GO:0015888">
    <property type="term" value="P:thiamine transport"/>
    <property type="evidence" value="ECO:0007669"/>
    <property type="project" value="TreeGrafter"/>
</dbReference>
<accession>A0AB36CLQ5</accession>
<dbReference type="Gene3D" id="3.40.190.10">
    <property type="entry name" value="Periplasmic binding protein-like II"/>
    <property type="match status" value="2"/>
</dbReference>
<dbReference type="PANTHER" id="PTHR30006">
    <property type="entry name" value="THIAMINE-BINDING PERIPLASMIC PROTEIN-RELATED"/>
    <property type="match status" value="1"/>
</dbReference>
<gene>
    <name evidence="3" type="ORF">HF853_07090</name>
</gene>
<dbReference type="Pfam" id="PF13416">
    <property type="entry name" value="SBP_bac_8"/>
    <property type="match status" value="1"/>
</dbReference>
<organism evidence="3 4">
    <name type="scientific">Corynebacterium stationis</name>
    <dbReference type="NCBI Taxonomy" id="1705"/>
    <lineage>
        <taxon>Bacteria</taxon>
        <taxon>Bacillati</taxon>
        <taxon>Actinomycetota</taxon>
        <taxon>Actinomycetes</taxon>
        <taxon>Mycobacteriales</taxon>
        <taxon>Corynebacteriaceae</taxon>
        <taxon>Corynebacterium</taxon>
    </lineage>
</organism>
<dbReference type="GO" id="GO:0030976">
    <property type="term" value="F:thiamine pyrophosphate binding"/>
    <property type="evidence" value="ECO:0007669"/>
    <property type="project" value="TreeGrafter"/>
</dbReference>
<evidence type="ECO:0000313" key="4">
    <source>
        <dbReference type="Proteomes" id="UP000544551"/>
    </source>
</evidence>
<dbReference type="PROSITE" id="PS51257">
    <property type="entry name" value="PROKAR_LIPOPROTEIN"/>
    <property type="match status" value="1"/>
</dbReference>
<protein>
    <submittedName>
        <fullName evidence="3">Extracellular solute-binding protein</fullName>
    </submittedName>
</protein>
<feature type="chain" id="PRO_5044296546" evidence="2">
    <location>
        <begin position="21"/>
        <end position="346"/>
    </location>
</feature>
<name>A0AB36CLQ5_9CORY</name>
<dbReference type="GO" id="GO:0030975">
    <property type="term" value="F:thiamine binding"/>
    <property type="evidence" value="ECO:0007669"/>
    <property type="project" value="TreeGrafter"/>
</dbReference>
<evidence type="ECO:0000256" key="2">
    <source>
        <dbReference type="SAM" id="SignalP"/>
    </source>
</evidence>
<dbReference type="GO" id="GO:0030288">
    <property type="term" value="C:outer membrane-bounded periplasmic space"/>
    <property type="evidence" value="ECO:0007669"/>
    <property type="project" value="TreeGrafter"/>
</dbReference>
<dbReference type="InterPro" id="IPR006059">
    <property type="entry name" value="SBP"/>
</dbReference>
<feature type="signal peptide" evidence="2">
    <location>
        <begin position="1"/>
        <end position="20"/>
    </location>
</feature>
<comment type="caution">
    <text evidence="3">The sequence shown here is derived from an EMBL/GenBank/DDBJ whole genome shotgun (WGS) entry which is preliminary data.</text>
</comment>
<sequence>MAKATTIALIALVGSASLVACGSESTAAGSDEALVVYSNSVSDGRGEWLQERASEEGFELQFVDLGGGDIQNRLIAEQSNPIAHVTFGMNNVYFETLKDAGVLAEYTPSWEGEVDESLGDGEQFWPIVREPIMLVYNDEAYSEEKAPSDWEDLWEEEEFHGRYETPTSLGGATTQLVVTGILSRYLDENGELGVSDEGWAAIEEFFANGSPAVQGTDLYARMASGDVDMGQMWLAGKDSREKEYGISTAAVHPSVGVPMATQHVGLVAGSEENQTAKDFIDWFGSAEIQAEWSQEFFTAPVNESALADANQEAVEATDEFAGQDIDWEIVATYLPEWIEKIELEYL</sequence>
<dbReference type="PANTHER" id="PTHR30006:SF2">
    <property type="entry name" value="ABC TRANSPORTER SUBSTRATE-BINDING PROTEIN"/>
    <property type="match status" value="1"/>
</dbReference>
<dbReference type="EMBL" id="JABAFZ010000005">
    <property type="protein sequence ID" value="NME89436.1"/>
    <property type="molecule type" value="Genomic_DNA"/>
</dbReference>
<reference evidence="3 4" key="1">
    <citation type="submission" date="2020-04" db="EMBL/GenBank/DDBJ databases">
        <authorList>
            <person name="Hitch T.C.A."/>
            <person name="Wylensek D."/>
            <person name="Clavel T."/>
        </authorList>
    </citation>
    <scope>NUCLEOTIDE SEQUENCE [LARGE SCALE GENOMIC DNA]</scope>
    <source>
        <strain evidence="3 4">BL-383-APC-3D</strain>
    </source>
</reference>
<proteinExistence type="predicted"/>
<dbReference type="Proteomes" id="UP000544551">
    <property type="component" value="Unassembled WGS sequence"/>
</dbReference>
<dbReference type="SUPFAM" id="SSF53850">
    <property type="entry name" value="Periplasmic binding protein-like II"/>
    <property type="match status" value="1"/>
</dbReference>
<keyword evidence="1 2" id="KW-0732">Signal</keyword>
<evidence type="ECO:0000256" key="1">
    <source>
        <dbReference type="ARBA" id="ARBA00022729"/>
    </source>
</evidence>
<evidence type="ECO:0000313" key="3">
    <source>
        <dbReference type="EMBL" id="NME89436.1"/>
    </source>
</evidence>
<dbReference type="AlphaFoldDB" id="A0AB36CLQ5"/>